<evidence type="ECO:0000313" key="2">
    <source>
        <dbReference type="Proteomes" id="UP000216207"/>
    </source>
</evidence>
<name>A0A268NVU0_SHOCL</name>
<organism evidence="1 2">
    <name type="scientific">Shouchella clausii</name>
    <name type="common">Alkalihalobacillus clausii</name>
    <dbReference type="NCBI Taxonomy" id="79880"/>
    <lineage>
        <taxon>Bacteria</taxon>
        <taxon>Bacillati</taxon>
        <taxon>Bacillota</taxon>
        <taxon>Bacilli</taxon>
        <taxon>Bacillales</taxon>
        <taxon>Bacillaceae</taxon>
        <taxon>Shouchella</taxon>
    </lineage>
</organism>
<accession>A0A268NVU0</accession>
<sequence>MKGLLLNQYFSVEKSFWMYLFGSILLVGALFMVGNTRIERVATFVPIVFMVSPALEVLKHESSSGWNKFALTLPLKRRQIVQSHYLFFVSSVLIGLVITMLLFSLVELMKGNVLTSSSVNSIMNAIGIGLIMGAVAYPLTYMLGTEKSDTVLITAVFSSIGLLLLGGFIFGILLETIPLTFLQQGNPDVLFSLGYLTMGIVIYLVSYFWAIKIYKQKEY</sequence>
<comment type="caution">
    <text evidence="1">The sequence shown here is derived from an EMBL/GenBank/DDBJ whole genome shotgun (WGS) entry which is preliminary data.</text>
</comment>
<dbReference type="OMA" id="MPINRND"/>
<dbReference type="Pfam" id="PF13346">
    <property type="entry name" value="ABC2_membrane_5"/>
    <property type="match status" value="1"/>
</dbReference>
<dbReference type="PANTHER" id="PTHR41309:SF2">
    <property type="entry name" value="MEMBRANE PROTEIN"/>
    <property type="match status" value="1"/>
</dbReference>
<dbReference type="InterPro" id="IPR025699">
    <property type="entry name" value="ABC2_memb-like"/>
</dbReference>
<dbReference type="AlphaFoldDB" id="A0A268NVU0"/>
<protein>
    <submittedName>
        <fullName evidence="1">ABC-2 transporter permease</fullName>
    </submittedName>
</protein>
<reference evidence="1 2" key="1">
    <citation type="submission" date="2017-07" db="EMBL/GenBank/DDBJ databases">
        <title>Isolation and whole genome analysis of endospore-forming bacteria from heroin.</title>
        <authorList>
            <person name="Kalinowski J."/>
            <person name="Ahrens B."/>
            <person name="Al-Dilaimi A."/>
            <person name="Winkler A."/>
            <person name="Wibberg D."/>
            <person name="Schleenbecker U."/>
            <person name="Ruckert C."/>
            <person name="Wolfel R."/>
            <person name="Grass G."/>
        </authorList>
    </citation>
    <scope>NUCLEOTIDE SEQUENCE [LARGE SCALE GENOMIC DNA]</scope>
    <source>
        <strain evidence="1 2">7539</strain>
    </source>
</reference>
<gene>
    <name evidence="1" type="ORF">CHH72_19555</name>
</gene>
<dbReference type="RefSeq" id="WP_011248902.1">
    <property type="nucleotide sequence ID" value="NZ_CP012475.1"/>
</dbReference>
<proteinExistence type="predicted"/>
<dbReference type="Proteomes" id="UP000216207">
    <property type="component" value="Unassembled WGS sequence"/>
</dbReference>
<dbReference type="EMBL" id="NPCC01000038">
    <property type="protein sequence ID" value="PAE87200.1"/>
    <property type="molecule type" value="Genomic_DNA"/>
</dbReference>
<dbReference type="PANTHER" id="PTHR41309">
    <property type="entry name" value="MEMBRANE PROTEIN-RELATED"/>
    <property type="match status" value="1"/>
</dbReference>
<evidence type="ECO:0000313" key="1">
    <source>
        <dbReference type="EMBL" id="PAE87200.1"/>
    </source>
</evidence>